<feature type="region of interest" description="Disordered" evidence="1">
    <location>
        <begin position="1"/>
        <end position="21"/>
    </location>
</feature>
<dbReference type="EMBL" id="GGEC01074873">
    <property type="protein sequence ID" value="MBX55357.1"/>
    <property type="molecule type" value="Transcribed_RNA"/>
</dbReference>
<reference evidence="2" key="1">
    <citation type="submission" date="2018-02" db="EMBL/GenBank/DDBJ databases">
        <title>Rhizophora mucronata_Transcriptome.</title>
        <authorList>
            <person name="Meera S.P."/>
            <person name="Sreeshan A."/>
            <person name="Augustine A."/>
        </authorList>
    </citation>
    <scope>NUCLEOTIDE SEQUENCE</scope>
    <source>
        <tissue evidence="2">Leaf</tissue>
    </source>
</reference>
<proteinExistence type="predicted"/>
<protein>
    <submittedName>
        <fullName evidence="2">Uncharacterized protein</fullName>
    </submittedName>
</protein>
<organism evidence="2">
    <name type="scientific">Rhizophora mucronata</name>
    <name type="common">Asiatic mangrove</name>
    <dbReference type="NCBI Taxonomy" id="61149"/>
    <lineage>
        <taxon>Eukaryota</taxon>
        <taxon>Viridiplantae</taxon>
        <taxon>Streptophyta</taxon>
        <taxon>Embryophyta</taxon>
        <taxon>Tracheophyta</taxon>
        <taxon>Spermatophyta</taxon>
        <taxon>Magnoliopsida</taxon>
        <taxon>eudicotyledons</taxon>
        <taxon>Gunneridae</taxon>
        <taxon>Pentapetalae</taxon>
        <taxon>rosids</taxon>
        <taxon>fabids</taxon>
        <taxon>Malpighiales</taxon>
        <taxon>Rhizophoraceae</taxon>
        <taxon>Rhizophora</taxon>
    </lineage>
</organism>
<name>A0A2P2PKU7_RHIMU</name>
<dbReference type="AlphaFoldDB" id="A0A2P2PKU7"/>
<sequence length="21" mass="2270">MVDGSHSQSSLDQLPDGLDLR</sequence>
<accession>A0A2P2PKU7</accession>
<evidence type="ECO:0000256" key="1">
    <source>
        <dbReference type="SAM" id="MobiDB-lite"/>
    </source>
</evidence>
<evidence type="ECO:0000313" key="2">
    <source>
        <dbReference type="EMBL" id="MBX55357.1"/>
    </source>
</evidence>
<feature type="compositionally biased region" description="Polar residues" evidence="1">
    <location>
        <begin position="1"/>
        <end position="12"/>
    </location>
</feature>